<keyword evidence="1" id="KW-1133">Transmembrane helix</keyword>
<protein>
    <recommendedName>
        <fullName evidence="2">Putative cyclic diguanylate phosphodiesterase CSS motif-containing domain-containing protein</fullName>
    </recommendedName>
</protein>
<dbReference type="AlphaFoldDB" id="A0A2S3X4C0"/>
<name>A0A2S3X4C0_PSEPU</name>
<proteinExistence type="predicted"/>
<dbReference type="RefSeq" id="WP_103447097.1">
    <property type="nucleotide sequence ID" value="NZ_MINH01000019.1"/>
</dbReference>
<dbReference type="InterPro" id="IPR024744">
    <property type="entry name" value="CSS-motif_dom"/>
</dbReference>
<evidence type="ECO:0000259" key="2">
    <source>
        <dbReference type="Pfam" id="PF12792"/>
    </source>
</evidence>
<reference evidence="3 4" key="2">
    <citation type="submission" date="2018-03" db="EMBL/GenBank/DDBJ databases">
        <title>Draft genome of Pseudomonas putida strain KH-21-114.</title>
        <authorList>
            <person name="Yoshizawa S."/>
            <person name="Khan N.H."/>
            <person name="Nishimura M."/>
            <person name="Chiura H.X."/>
            <person name="Ogura Y."/>
            <person name="Hayashi T."/>
            <person name="Kogure K."/>
        </authorList>
    </citation>
    <scope>NUCLEOTIDE SEQUENCE [LARGE SCALE GENOMIC DNA]</scope>
    <source>
        <strain evidence="3 4">KH-21-114</strain>
    </source>
</reference>
<evidence type="ECO:0000313" key="3">
    <source>
        <dbReference type="EMBL" id="POG10323.1"/>
    </source>
</evidence>
<evidence type="ECO:0000313" key="4">
    <source>
        <dbReference type="Proteomes" id="UP000237230"/>
    </source>
</evidence>
<gene>
    <name evidence="3" type="ORF">BGP84_11510</name>
</gene>
<organism evidence="3 4">
    <name type="scientific">Pseudomonas putida</name>
    <name type="common">Arthrobacter siderocapsulatus</name>
    <dbReference type="NCBI Taxonomy" id="303"/>
    <lineage>
        <taxon>Bacteria</taxon>
        <taxon>Pseudomonadati</taxon>
        <taxon>Pseudomonadota</taxon>
        <taxon>Gammaproteobacteria</taxon>
        <taxon>Pseudomonadales</taxon>
        <taxon>Pseudomonadaceae</taxon>
        <taxon>Pseudomonas</taxon>
    </lineage>
</organism>
<keyword evidence="1" id="KW-0812">Transmembrane</keyword>
<dbReference type="OrthoDB" id="7017006at2"/>
<dbReference type="Pfam" id="PF12792">
    <property type="entry name" value="CSS-motif"/>
    <property type="match status" value="1"/>
</dbReference>
<accession>A0A2S3X4C0</accession>
<dbReference type="Proteomes" id="UP000237230">
    <property type="component" value="Unassembled WGS sequence"/>
</dbReference>
<keyword evidence="1" id="KW-0472">Membrane</keyword>
<feature type="transmembrane region" description="Helical" evidence="1">
    <location>
        <begin position="12"/>
        <end position="34"/>
    </location>
</feature>
<sequence>MSRTKTAGQSLIELLLTLAISLLPVGSGLMIIFYQQDKKLEETARISVKEAIYSVDLALSRIHASASAAMMLAGTPCESAREQLRDQVATAAHLRSLALTVDGRVYCSTLKTPFTPDQMFPDQRSQFRLVLDPPAMPNAVLLAYQLGEENLGVIATSYGMLLRNELRAFQTGLTLLLEFADLYIWADGDSRDPARPSQKEFFREGVSAKYGYTVKAGYAEGYSARETRQTIKQLFPSLALVGIFTGSITYWGLFRQRNRRVRSAASKEN</sequence>
<reference evidence="3 4" key="1">
    <citation type="submission" date="2016-08" db="EMBL/GenBank/DDBJ databases">
        <authorList>
            <person name="Seilhamer J.J."/>
        </authorList>
    </citation>
    <scope>NUCLEOTIDE SEQUENCE [LARGE SCALE GENOMIC DNA]</scope>
    <source>
        <strain evidence="3 4">KH-21-114</strain>
    </source>
</reference>
<evidence type="ECO:0000256" key="1">
    <source>
        <dbReference type="SAM" id="Phobius"/>
    </source>
</evidence>
<feature type="domain" description="Putative cyclic diguanylate phosphodiesterase CSS motif-containing" evidence="2">
    <location>
        <begin position="43"/>
        <end position="229"/>
    </location>
</feature>
<comment type="caution">
    <text evidence="3">The sequence shown here is derived from an EMBL/GenBank/DDBJ whole genome shotgun (WGS) entry which is preliminary data.</text>
</comment>
<dbReference type="EMBL" id="MINH01000019">
    <property type="protein sequence ID" value="POG10323.1"/>
    <property type="molecule type" value="Genomic_DNA"/>
</dbReference>
<feature type="transmembrane region" description="Helical" evidence="1">
    <location>
        <begin position="234"/>
        <end position="253"/>
    </location>
</feature>